<sequence length="83" mass="9098">MHVDIATKRATVGGAPASQVRTADPLNYRPSGRPSDNMLHPFMWGILSINTSMTLIYWIVLLAEIFIKVGETEPDASPLGVLF</sequence>
<evidence type="ECO:0000313" key="2">
    <source>
        <dbReference type="EMBL" id="KAG9330069.1"/>
    </source>
</evidence>
<keyword evidence="1" id="KW-1133">Transmembrane helix</keyword>
<dbReference type="Proteomes" id="UP000824540">
    <property type="component" value="Unassembled WGS sequence"/>
</dbReference>
<comment type="caution">
    <text evidence="2">The sequence shown here is derived from an EMBL/GenBank/DDBJ whole genome shotgun (WGS) entry which is preliminary data.</text>
</comment>
<dbReference type="EMBL" id="JAFBMS010000769">
    <property type="protein sequence ID" value="KAG9330069.1"/>
    <property type="molecule type" value="Genomic_DNA"/>
</dbReference>
<keyword evidence="1" id="KW-0472">Membrane</keyword>
<reference evidence="2" key="1">
    <citation type="thesis" date="2021" institute="BYU ScholarsArchive" country="Provo, UT, USA">
        <title>Applications of and Algorithms for Genome Assembly and Genomic Analyses with an Emphasis on Marine Teleosts.</title>
        <authorList>
            <person name="Pickett B.D."/>
        </authorList>
    </citation>
    <scope>NUCLEOTIDE SEQUENCE</scope>
    <source>
        <strain evidence="2">HI-2016</strain>
    </source>
</reference>
<evidence type="ECO:0000313" key="3">
    <source>
        <dbReference type="Proteomes" id="UP000824540"/>
    </source>
</evidence>
<proteinExistence type="predicted"/>
<accession>A0A8T2MNS8</accession>
<protein>
    <submittedName>
        <fullName evidence="2">Uncharacterized protein</fullName>
    </submittedName>
</protein>
<organism evidence="2 3">
    <name type="scientific">Albula glossodonta</name>
    <name type="common">roundjaw bonefish</name>
    <dbReference type="NCBI Taxonomy" id="121402"/>
    <lineage>
        <taxon>Eukaryota</taxon>
        <taxon>Metazoa</taxon>
        <taxon>Chordata</taxon>
        <taxon>Craniata</taxon>
        <taxon>Vertebrata</taxon>
        <taxon>Euteleostomi</taxon>
        <taxon>Actinopterygii</taxon>
        <taxon>Neopterygii</taxon>
        <taxon>Teleostei</taxon>
        <taxon>Albuliformes</taxon>
        <taxon>Albulidae</taxon>
        <taxon>Albula</taxon>
    </lineage>
</organism>
<evidence type="ECO:0000256" key="1">
    <source>
        <dbReference type="SAM" id="Phobius"/>
    </source>
</evidence>
<keyword evidence="3" id="KW-1185">Reference proteome</keyword>
<name>A0A8T2MNS8_9TELE</name>
<dbReference type="AlphaFoldDB" id="A0A8T2MNS8"/>
<gene>
    <name evidence="2" type="ORF">JZ751_027374</name>
</gene>
<keyword evidence="1" id="KW-0812">Transmembrane</keyword>
<feature type="transmembrane region" description="Helical" evidence="1">
    <location>
        <begin position="42"/>
        <end position="63"/>
    </location>
</feature>